<accession>A0A1D8B461</accession>
<proteinExistence type="predicted"/>
<dbReference type="EMBL" id="CP017298">
    <property type="protein sequence ID" value="AOS47935.1"/>
    <property type="molecule type" value="Genomic_DNA"/>
</dbReference>
<organism evidence="2 3">
    <name type="scientific">Pauljensenia hongkongensis</name>
    <dbReference type="NCBI Taxonomy" id="178339"/>
    <lineage>
        <taxon>Bacteria</taxon>
        <taxon>Bacillati</taxon>
        <taxon>Actinomycetota</taxon>
        <taxon>Actinomycetes</taxon>
        <taxon>Actinomycetales</taxon>
        <taxon>Actinomycetaceae</taxon>
        <taxon>Pauljensenia</taxon>
    </lineage>
</organism>
<gene>
    <name evidence="2" type="ORF">BH719_08915</name>
</gene>
<protein>
    <submittedName>
        <fullName evidence="2">Uncharacterized protein</fullName>
    </submittedName>
</protein>
<evidence type="ECO:0000313" key="2">
    <source>
        <dbReference type="EMBL" id="AOS47935.1"/>
    </source>
</evidence>
<sequence>MRRASLRAPKSWPSTTTAPRVGASNPDMMWSKEVFPAPERPTRAVTPGPASREQPRRTASGPPPRATSFHTPRAETTHPIGPSSIRLRGAGPRGRVLLPLPMEQRRAARAPGAARDRHLQRTTAQGPAGGLLRAAGGGRGGVERAD</sequence>
<feature type="region of interest" description="Disordered" evidence="1">
    <location>
        <begin position="1"/>
        <end position="146"/>
    </location>
</feature>
<keyword evidence="3" id="KW-1185">Reference proteome</keyword>
<evidence type="ECO:0000313" key="3">
    <source>
        <dbReference type="Proteomes" id="UP000095214"/>
    </source>
</evidence>
<name>A0A1D8B461_9ACTO</name>
<reference evidence="2 3" key="1">
    <citation type="submission" date="2016-09" db="EMBL/GenBank/DDBJ databases">
        <title>Complete genome sequence of Actinomyces hongkongensis HKU8.</title>
        <authorList>
            <person name="Gao Y.-X."/>
            <person name="Zhou Y.-Y."/>
            <person name="Xie Y."/>
            <person name="Wang M."/>
            <person name="Wang S.-J."/>
            <person name="Shen S.-G."/>
        </authorList>
    </citation>
    <scope>NUCLEOTIDE SEQUENCE [LARGE SCALE GENOMIC DNA]</scope>
    <source>
        <strain evidence="2 3">HKU8</strain>
    </source>
</reference>
<dbReference type="Proteomes" id="UP000095214">
    <property type="component" value="Chromosome"/>
</dbReference>
<evidence type="ECO:0000256" key="1">
    <source>
        <dbReference type="SAM" id="MobiDB-lite"/>
    </source>
</evidence>
<dbReference type="KEGG" id="phon:BH719_08915"/>
<dbReference type="AlphaFoldDB" id="A0A1D8B461"/>